<keyword evidence="1" id="KW-0175">Coiled coil</keyword>
<dbReference type="InterPro" id="IPR035924">
    <property type="entry name" value="FlaG-like_sf"/>
</dbReference>
<dbReference type="NCBIfam" id="NF005834">
    <property type="entry name" value="PRK07738.1"/>
    <property type="match status" value="1"/>
</dbReference>
<dbReference type="EMBL" id="JBHRZT010000073">
    <property type="protein sequence ID" value="MFC3886542.1"/>
    <property type="molecule type" value="Genomic_DNA"/>
</dbReference>
<name>A0ABV8BBM8_9BACI</name>
<keyword evidence="2" id="KW-0966">Cell projection</keyword>
<gene>
    <name evidence="2" type="primary">flaG</name>
    <name evidence="2" type="ORF">ACFOU2_24835</name>
</gene>
<organism evidence="2 3">
    <name type="scientific">Bacillus songklensis</name>
    <dbReference type="NCBI Taxonomy" id="1069116"/>
    <lineage>
        <taxon>Bacteria</taxon>
        <taxon>Bacillati</taxon>
        <taxon>Bacillota</taxon>
        <taxon>Bacilli</taxon>
        <taxon>Bacillales</taxon>
        <taxon>Bacillaceae</taxon>
        <taxon>Bacillus</taxon>
    </lineage>
</organism>
<dbReference type="PANTHER" id="PTHR37166:SF1">
    <property type="entry name" value="PROTEIN FLAG"/>
    <property type="match status" value="1"/>
</dbReference>
<dbReference type="RefSeq" id="WP_377918960.1">
    <property type="nucleotide sequence ID" value="NZ_JBHRZT010000073.1"/>
</dbReference>
<evidence type="ECO:0000313" key="3">
    <source>
        <dbReference type="Proteomes" id="UP001595752"/>
    </source>
</evidence>
<dbReference type="Proteomes" id="UP001595752">
    <property type="component" value="Unassembled WGS sequence"/>
</dbReference>
<proteinExistence type="predicted"/>
<reference evidence="3" key="1">
    <citation type="journal article" date="2019" name="Int. J. Syst. Evol. Microbiol.">
        <title>The Global Catalogue of Microorganisms (GCM) 10K type strain sequencing project: providing services to taxonomists for standard genome sequencing and annotation.</title>
        <authorList>
            <consortium name="The Broad Institute Genomics Platform"/>
            <consortium name="The Broad Institute Genome Sequencing Center for Infectious Disease"/>
            <person name="Wu L."/>
            <person name="Ma J."/>
        </authorList>
    </citation>
    <scope>NUCLEOTIDE SEQUENCE [LARGE SCALE GENOMIC DNA]</scope>
    <source>
        <strain evidence="3">CCUG 61889</strain>
    </source>
</reference>
<dbReference type="Gene3D" id="3.30.160.170">
    <property type="entry name" value="FlaG-like"/>
    <property type="match status" value="1"/>
</dbReference>
<protein>
    <submittedName>
        <fullName evidence="2">Flagellar protein FlaG</fullName>
    </submittedName>
</protein>
<evidence type="ECO:0000313" key="2">
    <source>
        <dbReference type="EMBL" id="MFC3886542.1"/>
    </source>
</evidence>
<dbReference type="PANTHER" id="PTHR37166">
    <property type="entry name" value="PROTEIN FLAG"/>
    <property type="match status" value="1"/>
</dbReference>
<sequence>MIEKLSSSTSISYSSDITKKVNLQENKAKEVNKEEKELNKEQLEEVIKSLNEFVQPTHTSIQFELHEESQKYYVKVVDLNTNETIREIPSKKMLDIYAAMTQFLGLMFDQKI</sequence>
<comment type="caution">
    <text evidence="2">The sequence shown here is derived from an EMBL/GenBank/DDBJ whole genome shotgun (WGS) entry which is preliminary data.</text>
</comment>
<keyword evidence="2" id="KW-0969">Cilium</keyword>
<keyword evidence="2" id="KW-0282">Flagellum</keyword>
<dbReference type="InterPro" id="IPR005186">
    <property type="entry name" value="FlaG"/>
</dbReference>
<evidence type="ECO:0000256" key="1">
    <source>
        <dbReference type="SAM" id="Coils"/>
    </source>
</evidence>
<dbReference type="Pfam" id="PF03646">
    <property type="entry name" value="FlaG"/>
    <property type="match status" value="1"/>
</dbReference>
<dbReference type="SUPFAM" id="SSF160214">
    <property type="entry name" value="FlaG-like"/>
    <property type="match status" value="1"/>
</dbReference>
<accession>A0ABV8BBM8</accession>
<feature type="coiled-coil region" evidence="1">
    <location>
        <begin position="21"/>
        <end position="53"/>
    </location>
</feature>
<keyword evidence="3" id="KW-1185">Reference proteome</keyword>